<feature type="compositionally biased region" description="Basic residues" evidence="1">
    <location>
        <begin position="218"/>
        <end position="228"/>
    </location>
</feature>
<evidence type="ECO:0000313" key="2">
    <source>
        <dbReference type="EnsemblPlants" id="Kaladp0002s0004.1.v1.1"/>
    </source>
</evidence>
<reference evidence="2" key="1">
    <citation type="submission" date="2021-01" db="UniProtKB">
        <authorList>
            <consortium name="EnsemblPlants"/>
        </authorList>
    </citation>
    <scope>IDENTIFICATION</scope>
</reference>
<dbReference type="AlphaFoldDB" id="A0A7N0RB66"/>
<feature type="compositionally biased region" description="Basic residues" evidence="1">
    <location>
        <begin position="343"/>
        <end position="352"/>
    </location>
</feature>
<feature type="compositionally biased region" description="Low complexity" evidence="1">
    <location>
        <begin position="353"/>
        <end position="362"/>
    </location>
</feature>
<dbReference type="Proteomes" id="UP000594263">
    <property type="component" value="Unplaced"/>
</dbReference>
<accession>A0A7N0RB66</accession>
<protein>
    <submittedName>
        <fullName evidence="2">Uncharacterized protein</fullName>
    </submittedName>
</protein>
<feature type="compositionally biased region" description="Pro residues" evidence="1">
    <location>
        <begin position="363"/>
        <end position="372"/>
    </location>
</feature>
<name>A0A7N0RB66_KALFE</name>
<feature type="compositionally biased region" description="Basic and acidic residues" evidence="1">
    <location>
        <begin position="280"/>
        <end position="297"/>
    </location>
</feature>
<feature type="region of interest" description="Disordered" evidence="1">
    <location>
        <begin position="129"/>
        <end position="372"/>
    </location>
</feature>
<organism evidence="2 3">
    <name type="scientific">Kalanchoe fedtschenkoi</name>
    <name type="common">Lavender scallops</name>
    <name type="synonym">South American air plant</name>
    <dbReference type="NCBI Taxonomy" id="63787"/>
    <lineage>
        <taxon>Eukaryota</taxon>
        <taxon>Viridiplantae</taxon>
        <taxon>Streptophyta</taxon>
        <taxon>Embryophyta</taxon>
        <taxon>Tracheophyta</taxon>
        <taxon>Spermatophyta</taxon>
        <taxon>Magnoliopsida</taxon>
        <taxon>eudicotyledons</taxon>
        <taxon>Gunneridae</taxon>
        <taxon>Pentapetalae</taxon>
        <taxon>Saxifragales</taxon>
        <taxon>Crassulaceae</taxon>
        <taxon>Kalanchoe</taxon>
    </lineage>
</organism>
<evidence type="ECO:0000256" key="1">
    <source>
        <dbReference type="SAM" id="MobiDB-lite"/>
    </source>
</evidence>
<evidence type="ECO:0000313" key="3">
    <source>
        <dbReference type="Proteomes" id="UP000594263"/>
    </source>
</evidence>
<dbReference type="EnsemblPlants" id="Kaladp0002s0004.1.v1.1">
    <property type="protein sequence ID" value="Kaladp0002s0004.1.v1.1"/>
    <property type="gene ID" value="Kaladp0002s0004.v1.1"/>
</dbReference>
<sequence length="372" mass="40602">MACPAHQTHRRRVSNIPHADERTLNMTCLAYARMLIEIDLKLLLIRVVYIGSTTGEGEVYEIVNKGHLAYYSKCQIQGHNLAECHKAKQSAPRETGAPGFGPKAGLPQREQSKIRAKVFREWGEMDDARAETKSAVKDPTEEVVPVSPTPRSLHHTDQSMGLDDNPFKVLEDLPNEDNVPEASCQSNSQKSPAPHRLNSTEEDLAVAGNEDWTTVNKVKPKTTKKKTKEKIASPDQPTPEIAATPTPSETPLPSQPPAEEGIAEQDQPKTPVEGPSHLAVVEDGKEPNPRLDPHSAEHGSIAPLEPPDEQEVSDFPKPRSYLRKKIKDTGLEVEDDLSSKASKIGRPKKAKAKASSSLAAASTPPPPTLPND</sequence>
<dbReference type="Gramene" id="Kaladp0002s0004.1.v1.1">
    <property type="protein sequence ID" value="Kaladp0002s0004.1.v1.1"/>
    <property type="gene ID" value="Kaladp0002s0004.v1.1"/>
</dbReference>
<feature type="compositionally biased region" description="Basic and acidic residues" evidence="1">
    <location>
        <begin position="129"/>
        <end position="140"/>
    </location>
</feature>
<keyword evidence="3" id="KW-1185">Reference proteome</keyword>
<proteinExistence type="predicted"/>